<protein>
    <submittedName>
        <fullName evidence="1">Uncharacterized protein</fullName>
    </submittedName>
</protein>
<reference evidence="1" key="1">
    <citation type="journal article" date="2021" name="PeerJ">
        <title>Extensive microbial diversity within the chicken gut microbiome revealed by metagenomics and culture.</title>
        <authorList>
            <person name="Gilroy R."/>
            <person name="Ravi A."/>
            <person name="Getino M."/>
            <person name="Pursley I."/>
            <person name="Horton D.L."/>
            <person name="Alikhan N.F."/>
            <person name="Baker D."/>
            <person name="Gharbi K."/>
            <person name="Hall N."/>
            <person name="Watson M."/>
            <person name="Adriaenssens E.M."/>
            <person name="Foster-Nyarko E."/>
            <person name="Jarju S."/>
            <person name="Secka A."/>
            <person name="Antonio M."/>
            <person name="Oren A."/>
            <person name="Chaudhuri R.R."/>
            <person name="La Ragione R."/>
            <person name="Hildebrand F."/>
            <person name="Pallen M.J."/>
        </authorList>
    </citation>
    <scope>NUCLEOTIDE SEQUENCE</scope>
    <source>
        <strain evidence="1">ChiW19-6364</strain>
    </source>
</reference>
<name>A0A9D2U3C6_9FIRM</name>
<comment type="caution">
    <text evidence="1">The sequence shown here is derived from an EMBL/GenBank/DDBJ whole genome shotgun (WGS) entry which is preliminary data.</text>
</comment>
<gene>
    <name evidence="1" type="ORF">H9913_03765</name>
</gene>
<dbReference type="EMBL" id="DWUX01000070">
    <property type="protein sequence ID" value="HJD39120.1"/>
    <property type="molecule type" value="Genomic_DNA"/>
</dbReference>
<evidence type="ECO:0000313" key="2">
    <source>
        <dbReference type="Proteomes" id="UP000823850"/>
    </source>
</evidence>
<organism evidence="1 2">
    <name type="scientific">Candidatus Blautia stercoripullorum</name>
    <dbReference type="NCBI Taxonomy" id="2838502"/>
    <lineage>
        <taxon>Bacteria</taxon>
        <taxon>Bacillati</taxon>
        <taxon>Bacillota</taxon>
        <taxon>Clostridia</taxon>
        <taxon>Lachnospirales</taxon>
        <taxon>Lachnospiraceae</taxon>
        <taxon>Blautia</taxon>
    </lineage>
</organism>
<dbReference type="Proteomes" id="UP000823850">
    <property type="component" value="Unassembled WGS sequence"/>
</dbReference>
<evidence type="ECO:0000313" key="1">
    <source>
        <dbReference type="EMBL" id="HJD39120.1"/>
    </source>
</evidence>
<sequence>MSIFSSMTQNISLEEYLTLLEQMKQIALLDMDSFPEKENRSGVECAFSFLGVRFRYRDDEDCLYADCSSMGYQAFTRLHPHLWKYLKEESERFLEDQDLFEESMEDKFYWEVTKYIQLDDCIYEQYAVTFSLKLEMLSVQGYPYHFEGKMFRHPDYLKYFTEEQKFILKHAQLVEEPMNVVLPYHPGDILYIDANPFGRPFYVVYCRETMSDRDHFEWTKTEYGFYKREHPCLYESEDHKGLDLTNLAGWFTDYIPFPYAPLDRIKVVDICDDPYLLNASKKLKENPDMFWKWRDWKEEGKPAGEKFFL</sequence>
<proteinExistence type="predicted"/>
<accession>A0A9D2U3C6</accession>
<reference evidence="1" key="2">
    <citation type="submission" date="2021-04" db="EMBL/GenBank/DDBJ databases">
        <authorList>
            <person name="Gilroy R."/>
        </authorList>
    </citation>
    <scope>NUCLEOTIDE SEQUENCE</scope>
    <source>
        <strain evidence="1">ChiW19-6364</strain>
    </source>
</reference>
<dbReference type="AlphaFoldDB" id="A0A9D2U3C6"/>